<comment type="caution">
    <text evidence="1">The sequence shown here is derived from an EMBL/GenBank/DDBJ whole genome shotgun (WGS) entry which is preliminary data.</text>
</comment>
<protein>
    <recommendedName>
        <fullName evidence="3">RNA-directed DNA polymerase, eukaryota, reverse transcriptase zinc-binding domain protein</fullName>
    </recommendedName>
</protein>
<gene>
    <name evidence="1" type="ORF">Tco_1019329</name>
</gene>
<reference evidence="1" key="1">
    <citation type="journal article" date="2022" name="Int. J. Mol. Sci.">
        <title>Draft Genome of Tanacetum Coccineum: Genomic Comparison of Closely Related Tanacetum-Family Plants.</title>
        <authorList>
            <person name="Yamashiro T."/>
            <person name="Shiraishi A."/>
            <person name="Nakayama K."/>
            <person name="Satake H."/>
        </authorList>
    </citation>
    <scope>NUCLEOTIDE SEQUENCE</scope>
</reference>
<keyword evidence="2" id="KW-1185">Reference proteome</keyword>
<sequence>MNKSKLMGVLVDDEKVKQAASKLGCLILKPPFSYLGSKVGGSMHRIQAWNEVVDRVYARLSKWKMKTLSIGEGWNPLSYVQMGVEVLYSKYIFMVEGYQGDPWRRWESGEASKSLLFPVVLDGHKEPCKVEGWHKVDSIHLDFSFRRKPRGVSNRSSTKLIGSGPRRKPCSCVRSLEMVLGELGDFSVAYSVEKNAR</sequence>
<organism evidence="1 2">
    <name type="scientific">Tanacetum coccineum</name>
    <dbReference type="NCBI Taxonomy" id="301880"/>
    <lineage>
        <taxon>Eukaryota</taxon>
        <taxon>Viridiplantae</taxon>
        <taxon>Streptophyta</taxon>
        <taxon>Embryophyta</taxon>
        <taxon>Tracheophyta</taxon>
        <taxon>Spermatophyta</taxon>
        <taxon>Magnoliopsida</taxon>
        <taxon>eudicotyledons</taxon>
        <taxon>Gunneridae</taxon>
        <taxon>Pentapetalae</taxon>
        <taxon>asterids</taxon>
        <taxon>campanulids</taxon>
        <taxon>Asterales</taxon>
        <taxon>Asteraceae</taxon>
        <taxon>Asteroideae</taxon>
        <taxon>Anthemideae</taxon>
        <taxon>Anthemidinae</taxon>
        <taxon>Tanacetum</taxon>
    </lineage>
</organism>
<dbReference type="PANTHER" id="PTHR33116">
    <property type="entry name" value="REVERSE TRANSCRIPTASE ZINC-BINDING DOMAIN-CONTAINING PROTEIN-RELATED-RELATED"/>
    <property type="match status" value="1"/>
</dbReference>
<reference evidence="1" key="2">
    <citation type="submission" date="2022-01" db="EMBL/GenBank/DDBJ databases">
        <authorList>
            <person name="Yamashiro T."/>
            <person name="Shiraishi A."/>
            <person name="Satake H."/>
            <person name="Nakayama K."/>
        </authorList>
    </citation>
    <scope>NUCLEOTIDE SEQUENCE</scope>
</reference>
<evidence type="ECO:0000313" key="2">
    <source>
        <dbReference type="Proteomes" id="UP001151760"/>
    </source>
</evidence>
<dbReference type="EMBL" id="BQNB010017844">
    <property type="protein sequence ID" value="GJT67849.1"/>
    <property type="molecule type" value="Genomic_DNA"/>
</dbReference>
<evidence type="ECO:0000313" key="1">
    <source>
        <dbReference type="EMBL" id="GJT67849.1"/>
    </source>
</evidence>
<dbReference type="Proteomes" id="UP001151760">
    <property type="component" value="Unassembled WGS sequence"/>
</dbReference>
<dbReference type="PANTHER" id="PTHR33116:SF79">
    <property type="entry name" value="REVERSE TRANSCRIPTASE DOMAIN, ZINC FINGER, CCHC-TYPE-RELATED"/>
    <property type="match status" value="1"/>
</dbReference>
<evidence type="ECO:0008006" key="3">
    <source>
        <dbReference type="Google" id="ProtNLM"/>
    </source>
</evidence>
<proteinExistence type="predicted"/>
<accession>A0ABQ5FYI9</accession>
<name>A0ABQ5FYI9_9ASTR</name>